<dbReference type="AlphaFoldDB" id="A0A2S4V988"/>
<dbReference type="VEuPathDB" id="FungiDB:PSHT_10522"/>
<dbReference type="Proteomes" id="UP000238274">
    <property type="component" value="Unassembled WGS sequence"/>
</dbReference>
<dbReference type="EMBL" id="PKSM01000163">
    <property type="protein sequence ID" value="POW06081.1"/>
    <property type="molecule type" value="Genomic_DNA"/>
</dbReference>
<reference evidence="1 2" key="1">
    <citation type="submission" date="2017-12" db="EMBL/GenBank/DDBJ databases">
        <title>Gene loss provides genomic basis for host adaptation in cereal stripe rust fungi.</title>
        <authorList>
            <person name="Xia C."/>
        </authorList>
    </citation>
    <scope>NUCLEOTIDE SEQUENCE [LARGE SCALE GENOMIC DNA]</scope>
    <source>
        <strain evidence="1 2">93TX-2</strain>
    </source>
</reference>
<accession>A0A2S4V988</accession>
<comment type="caution">
    <text evidence="1">The sequence shown here is derived from an EMBL/GenBank/DDBJ whole genome shotgun (WGS) entry which is preliminary data.</text>
</comment>
<keyword evidence="2" id="KW-1185">Reference proteome</keyword>
<reference evidence="2" key="3">
    <citation type="journal article" date="2018" name="Mol. Plant Microbe Interact.">
        <title>Genome sequence resources for the wheat stripe rust pathogen (Puccinia striiformis f. sp. tritici) and the barley stripe rust pathogen (Puccinia striiformis f. sp. hordei).</title>
        <authorList>
            <person name="Xia C."/>
            <person name="Wang M."/>
            <person name="Yin C."/>
            <person name="Cornejo O.E."/>
            <person name="Hulbert S.H."/>
            <person name="Chen X."/>
        </authorList>
    </citation>
    <scope>NUCLEOTIDE SEQUENCE [LARGE SCALE GENOMIC DNA]</scope>
    <source>
        <strain evidence="2">93TX-2</strain>
    </source>
</reference>
<proteinExistence type="predicted"/>
<evidence type="ECO:0000313" key="2">
    <source>
        <dbReference type="Proteomes" id="UP000238274"/>
    </source>
</evidence>
<organism evidence="1 2">
    <name type="scientific">Puccinia striiformis</name>
    <dbReference type="NCBI Taxonomy" id="27350"/>
    <lineage>
        <taxon>Eukaryota</taxon>
        <taxon>Fungi</taxon>
        <taxon>Dikarya</taxon>
        <taxon>Basidiomycota</taxon>
        <taxon>Pucciniomycotina</taxon>
        <taxon>Pucciniomycetes</taxon>
        <taxon>Pucciniales</taxon>
        <taxon>Pucciniaceae</taxon>
        <taxon>Puccinia</taxon>
    </lineage>
</organism>
<reference evidence="2" key="2">
    <citation type="journal article" date="2018" name="BMC Genomics">
        <title>Genomic insights into host adaptation between the wheat stripe rust pathogen (Puccinia striiformis f. sp. tritici) and the barley stripe rust pathogen (Puccinia striiformis f. sp. hordei).</title>
        <authorList>
            <person name="Xia C."/>
            <person name="Wang M."/>
            <person name="Yin C."/>
            <person name="Cornejo O.E."/>
            <person name="Hulbert S.H."/>
            <person name="Chen X."/>
        </authorList>
    </citation>
    <scope>NUCLEOTIDE SEQUENCE [LARGE SCALE GENOMIC DNA]</scope>
    <source>
        <strain evidence="2">93TX-2</strain>
    </source>
</reference>
<sequence length="163" mass="17564">MVAVSRIEEVTDTKSEDTDAKWFDGDGVMRSPGGFNLMNNMGCTVLHGSTTGPLLQRTLRSLVPANLGLMPSTQLWSTTRCVPSSRAAQTSHEKIVSTAQSGTYKIYLVSSKNKVVTKQVWEQTLQKAASSIISTCDAKASQPQTNKPAQVSGKQVTMLLSEA</sequence>
<gene>
    <name evidence="1" type="ORF">PSHT_10522</name>
</gene>
<protein>
    <submittedName>
        <fullName evidence="1">Uncharacterized protein</fullName>
    </submittedName>
</protein>
<evidence type="ECO:0000313" key="1">
    <source>
        <dbReference type="EMBL" id="POW06081.1"/>
    </source>
</evidence>
<name>A0A2S4V988_9BASI</name>
<dbReference type="VEuPathDB" id="FungiDB:PSTT_01566"/>